<keyword evidence="3" id="KW-1185">Reference proteome</keyword>
<name>A0ABY4M3P4_9ACTN</name>
<sequence>MGHRDVRSLTGGIIAWCAVGQPMEGSSGWTGSGRGLLHRLAVSQSFQEHLGPGRGGSV</sequence>
<proteinExistence type="predicted"/>
<feature type="domain" description="Rhodanese" evidence="1">
    <location>
        <begin position="1"/>
        <end position="25"/>
    </location>
</feature>
<gene>
    <name evidence="2" type="ORF">K9S39_09355</name>
</gene>
<accession>A0ABY4M3P4</accession>
<evidence type="ECO:0000313" key="2">
    <source>
        <dbReference type="EMBL" id="UQA92027.1"/>
    </source>
</evidence>
<dbReference type="RefSeq" id="WP_248862845.1">
    <property type="nucleotide sequence ID" value="NZ_CP086322.1"/>
</dbReference>
<organism evidence="2 3">
    <name type="scientific">Streptomyces halobius</name>
    <dbReference type="NCBI Taxonomy" id="2879846"/>
    <lineage>
        <taxon>Bacteria</taxon>
        <taxon>Bacillati</taxon>
        <taxon>Actinomycetota</taxon>
        <taxon>Actinomycetes</taxon>
        <taxon>Kitasatosporales</taxon>
        <taxon>Streptomycetaceae</taxon>
        <taxon>Streptomyces</taxon>
    </lineage>
</organism>
<dbReference type="Proteomes" id="UP000830115">
    <property type="component" value="Chromosome"/>
</dbReference>
<evidence type="ECO:0000313" key="3">
    <source>
        <dbReference type="Proteomes" id="UP000830115"/>
    </source>
</evidence>
<dbReference type="InterPro" id="IPR001763">
    <property type="entry name" value="Rhodanese-like_dom"/>
</dbReference>
<evidence type="ECO:0000259" key="1">
    <source>
        <dbReference type="PROSITE" id="PS50206"/>
    </source>
</evidence>
<reference evidence="2" key="1">
    <citation type="submission" date="2021-10" db="EMBL/GenBank/DDBJ databases">
        <title>Streptomyces nigrumlapis sp.nov.,an antimicrobial producing actinobacterium isolated from Black Gobi rocks.</title>
        <authorList>
            <person name="Wen Y."/>
            <person name="Zhang W."/>
            <person name="Liu X.G."/>
        </authorList>
    </citation>
    <scope>NUCLEOTIDE SEQUENCE</scope>
    <source>
        <strain evidence="2">ST13-2-2</strain>
    </source>
</reference>
<protein>
    <recommendedName>
        <fullName evidence="1">Rhodanese domain-containing protein</fullName>
    </recommendedName>
</protein>
<dbReference type="PROSITE" id="PS50206">
    <property type="entry name" value="RHODANESE_3"/>
    <property type="match status" value="1"/>
</dbReference>
<dbReference type="SUPFAM" id="SSF52821">
    <property type="entry name" value="Rhodanese/Cell cycle control phosphatase"/>
    <property type="match status" value="1"/>
</dbReference>
<dbReference type="EMBL" id="CP086322">
    <property type="protein sequence ID" value="UQA92027.1"/>
    <property type="molecule type" value="Genomic_DNA"/>
</dbReference>
<dbReference type="InterPro" id="IPR036873">
    <property type="entry name" value="Rhodanese-like_dom_sf"/>
</dbReference>